<dbReference type="Pfam" id="PF00293">
    <property type="entry name" value="NUDIX"/>
    <property type="match status" value="1"/>
</dbReference>
<evidence type="ECO:0000256" key="1">
    <source>
        <dbReference type="ARBA" id="ARBA00022801"/>
    </source>
</evidence>
<dbReference type="GO" id="GO:0009507">
    <property type="term" value="C:chloroplast"/>
    <property type="evidence" value="ECO:0007669"/>
    <property type="project" value="TreeGrafter"/>
</dbReference>
<feature type="compositionally biased region" description="Low complexity" evidence="2">
    <location>
        <begin position="36"/>
        <end position="48"/>
    </location>
</feature>
<dbReference type="Gene3D" id="3.90.79.10">
    <property type="entry name" value="Nucleoside Triphosphate Pyrophosphohydrolase"/>
    <property type="match status" value="1"/>
</dbReference>
<accession>A0A3L6Q5A2</accession>
<evidence type="ECO:0000259" key="3">
    <source>
        <dbReference type="PROSITE" id="PS51462"/>
    </source>
</evidence>
<dbReference type="PANTHER" id="PTHR11839:SF22">
    <property type="entry name" value="NUDIX HYDROLASE 26, CHLOROPLASTIC"/>
    <property type="match status" value="1"/>
</dbReference>
<dbReference type="PROSITE" id="PS51462">
    <property type="entry name" value="NUDIX"/>
    <property type="match status" value="1"/>
</dbReference>
<evidence type="ECO:0000313" key="4">
    <source>
        <dbReference type="EMBL" id="RLM73839.1"/>
    </source>
</evidence>
<dbReference type="GO" id="GO:0034432">
    <property type="term" value="F:bis(5'-adenosyl)-pentaphosphatase activity"/>
    <property type="evidence" value="ECO:0007669"/>
    <property type="project" value="TreeGrafter"/>
</dbReference>
<feature type="domain" description="Nudix hydrolase" evidence="3">
    <location>
        <begin position="65"/>
        <end position="272"/>
    </location>
</feature>
<keyword evidence="5" id="KW-1185">Reference proteome</keyword>
<dbReference type="GO" id="GO:0019693">
    <property type="term" value="P:ribose phosphate metabolic process"/>
    <property type="evidence" value="ECO:0007669"/>
    <property type="project" value="TreeGrafter"/>
</dbReference>
<dbReference type="NCBIfam" id="NF001938">
    <property type="entry name" value="PRK00714.1-5"/>
    <property type="match status" value="1"/>
</dbReference>
<organism evidence="4 5">
    <name type="scientific">Panicum miliaceum</name>
    <name type="common">Proso millet</name>
    <name type="synonym">Broomcorn millet</name>
    <dbReference type="NCBI Taxonomy" id="4540"/>
    <lineage>
        <taxon>Eukaryota</taxon>
        <taxon>Viridiplantae</taxon>
        <taxon>Streptophyta</taxon>
        <taxon>Embryophyta</taxon>
        <taxon>Tracheophyta</taxon>
        <taxon>Spermatophyta</taxon>
        <taxon>Magnoliopsida</taxon>
        <taxon>Liliopsida</taxon>
        <taxon>Poales</taxon>
        <taxon>Poaceae</taxon>
        <taxon>PACMAD clade</taxon>
        <taxon>Panicoideae</taxon>
        <taxon>Panicodae</taxon>
        <taxon>Paniceae</taxon>
        <taxon>Panicinae</taxon>
        <taxon>Panicum</taxon>
        <taxon>Panicum sect. Panicum</taxon>
    </lineage>
</organism>
<comment type="caution">
    <text evidence="4">The sequence shown here is derived from an EMBL/GenBank/DDBJ whole genome shotgun (WGS) entry which is preliminary data.</text>
</comment>
<dbReference type="InterPro" id="IPR020084">
    <property type="entry name" value="NUDIX_hydrolase_CS"/>
</dbReference>
<dbReference type="PROSITE" id="PS00893">
    <property type="entry name" value="NUDIX_BOX"/>
    <property type="match status" value="1"/>
</dbReference>
<dbReference type="GO" id="GO:0008893">
    <property type="term" value="F:guanosine-3',5'-bis(diphosphate) 3'-diphosphatase activity"/>
    <property type="evidence" value="ECO:0007669"/>
    <property type="project" value="TreeGrafter"/>
</dbReference>
<dbReference type="CDD" id="cd03671">
    <property type="entry name" value="NUDIX_Ap4A_hydrolase_plant_like"/>
    <property type="match status" value="1"/>
</dbReference>
<dbReference type="GO" id="GO:0006753">
    <property type="term" value="P:nucleoside phosphate metabolic process"/>
    <property type="evidence" value="ECO:0007669"/>
    <property type="project" value="TreeGrafter"/>
</dbReference>
<gene>
    <name evidence="4" type="ORF">C2845_PM15G26670</name>
</gene>
<protein>
    <submittedName>
        <fullName evidence="4">Nudix hydrolase 26, chloroplastic-like</fullName>
    </submittedName>
</protein>
<evidence type="ECO:0000313" key="5">
    <source>
        <dbReference type="Proteomes" id="UP000275267"/>
    </source>
</evidence>
<dbReference type="InterPro" id="IPR022927">
    <property type="entry name" value="RppH"/>
</dbReference>
<dbReference type="SUPFAM" id="SSF55811">
    <property type="entry name" value="Nudix"/>
    <property type="match status" value="1"/>
</dbReference>
<feature type="region of interest" description="Disordered" evidence="2">
    <location>
        <begin position="24"/>
        <end position="48"/>
    </location>
</feature>
<dbReference type="InterPro" id="IPR000086">
    <property type="entry name" value="NUDIX_hydrolase_dom"/>
</dbReference>
<name>A0A3L6Q5A2_PANMI</name>
<dbReference type="PANTHER" id="PTHR11839">
    <property type="entry name" value="UDP/ADP-SUGAR PYROPHOSPHATASE"/>
    <property type="match status" value="1"/>
</dbReference>
<keyword evidence="1" id="KW-0378">Hydrolase</keyword>
<reference evidence="5" key="1">
    <citation type="journal article" date="2019" name="Nat. Commun.">
        <title>The genome of broomcorn millet.</title>
        <authorList>
            <person name="Zou C."/>
            <person name="Miki D."/>
            <person name="Li D."/>
            <person name="Tang Q."/>
            <person name="Xiao L."/>
            <person name="Rajput S."/>
            <person name="Deng P."/>
            <person name="Jia W."/>
            <person name="Huang R."/>
            <person name="Zhang M."/>
            <person name="Sun Y."/>
            <person name="Hu J."/>
            <person name="Fu X."/>
            <person name="Schnable P.S."/>
            <person name="Li F."/>
            <person name="Zhang H."/>
            <person name="Feng B."/>
            <person name="Zhu X."/>
            <person name="Liu R."/>
            <person name="Schnable J.C."/>
            <person name="Zhu J.-K."/>
            <person name="Zhang H."/>
        </authorList>
    </citation>
    <scope>NUCLEOTIDE SEQUENCE [LARGE SCALE GENOMIC DNA]</scope>
</reference>
<dbReference type="EMBL" id="PQIB02000013">
    <property type="protein sequence ID" value="RLM73839.1"/>
    <property type="molecule type" value="Genomic_DNA"/>
</dbReference>
<dbReference type="Proteomes" id="UP000275267">
    <property type="component" value="Unassembled WGS sequence"/>
</dbReference>
<dbReference type="OrthoDB" id="276276at2759"/>
<evidence type="ECO:0000256" key="2">
    <source>
        <dbReference type="SAM" id="MobiDB-lite"/>
    </source>
</evidence>
<sequence length="286" mass="31470">MVVAAASVRCLVVTPIVHRSRPASSSALRLPRRITRPPLSSSSRPCSTSASPLVTVASMDAPPQGYRTNVGICLANPSLTKASSHPLQPDSSFSSARWVSHAPSPHVSGSFVRPHGCVLFVSRFSRLLGSTFLAHGRCLSLSVQFLNTNPRVLIRTQGGIDAGEEPRAAAVRELREETGVRSAEIVAEAPNWLTYDFPPDVREKLNARWGTDWKGQAQKWFLFRFTGNDDEINLNGDGSEKPEFAEWTWMTPQEVIEKAVEFKKPVYEEALKHFAPYLQSDPTASS</sequence>
<dbReference type="InterPro" id="IPR015797">
    <property type="entry name" value="NUDIX_hydrolase-like_dom_sf"/>
</dbReference>
<dbReference type="STRING" id="4540.A0A3L6Q5A2"/>
<dbReference type="AlphaFoldDB" id="A0A3L6Q5A2"/>
<proteinExistence type="predicted"/>